<evidence type="ECO:0000256" key="1">
    <source>
        <dbReference type="SAM" id="Phobius"/>
    </source>
</evidence>
<dbReference type="AlphaFoldDB" id="A0A3P1V097"/>
<feature type="transmembrane region" description="Helical" evidence="1">
    <location>
        <begin position="33"/>
        <end position="63"/>
    </location>
</feature>
<sequence>MGTVDVSYTFDTRRSEVPAMPVYARSRPSSGSVVAGFVLSAVTFIASLPAYAFAFVGLVVLVYEDDIQVSRPSGSAVIDTLTTVLTILMATPYLLLGAGLAGFVSTSILRLLSGSNTPVSQGNFRRSAMLAHARFFLVGPDRSSYGYVGTIVIASISLFCYPLVLMFWASSEGTYLRGAATAALVVFTVLLASSWTVLVALRGGVVRATWKGLYLLGRRGGPLPLPASREELGTQDVLTRLGRVRIHGTINGVRIPLLYRTARRGEVEAARRRVNERLDEVWQIRNLAIEQITFRYAHVPRQSPIAIGGSGERNRAP</sequence>
<name>A0A3P1V097_9ACTO</name>
<evidence type="ECO:0000313" key="2">
    <source>
        <dbReference type="EMBL" id="RRD26725.1"/>
    </source>
</evidence>
<organism evidence="2 3">
    <name type="scientific">Actinomyces bowdenii</name>
    <dbReference type="NCBI Taxonomy" id="131109"/>
    <lineage>
        <taxon>Bacteria</taxon>
        <taxon>Bacillati</taxon>
        <taxon>Actinomycetota</taxon>
        <taxon>Actinomycetes</taxon>
        <taxon>Actinomycetales</taxon>
        <taxon>Actinomycetaceae</taxon>
        <taxon>Actinomyces</taxon>
    </lineage>
</organism>
<protein>
    <submittedName>
        <fullName evidence="2">Uncharacterized protein</fullName>
    </submittedName>
</protein>
<feature type="transmembrane region" description="Helical" evidence="1">
    <location>
        <begin position="83"/>
        <end position="104"/>
    </location>
</feature>
<keyword evidence="3" id="KW-1185">Reference proteome</keyword>
<keyword evidence="1" id="KW-1133">Transmembrane helix</keyword>
<dbReference type="EMBL" id="RQZC01000020">
    <property type="protein sequence ID" value="RRD26725.1"/>
    <property type="molecule type" value="Genomic_DNA"/>
</dbReference>
<proteinExistence type="predicted"/>
<keyword evidence="1" id="KW-0812">Transmembrane</keyword>
<dbReference type="RefSeq" id="WP_124934376.1">
    <property type="nucleotide sequence ID" value="NZ_RQZC01000020.1"/>
</dbReference>
<comment type="caution">
    <text evidence="2">The sequence shown here is derived from an EMBL/GenBank/DDBJ whole genome shotgun (WGS) entry which is preliminary data.</text>
</comment>
<gene>
    <name evidence="2" type="ORF">EII10_10090</name>
</gene>
<accession>A0A3P1V097</accession>
<keyword evidence="1" id="KW-0472">Membrane</keyword>
<reference evidence="2 3" key="1">
    <citation type="submission" date="2018-11" db="EMBL/GenBank/DDBJ databases">
        <title>Genomes From Bacteria Associated with the Canine Oral Cavity: a Test Case for Automated Genome-Based Taxonomic Assignment.</title>
        <authorList>
            <person name="Coil D.A."/>
            <person name="Jospin G."/>
            <person name="Darling A.E."/>
            <person name="Wallis C."/>
            <person name="Davis I.J."/>
            <person name="Harris S."/>
            <person name="Eisen J.A."/>
            <person name="Holcombe L.J."/>
            <person name="O'Flynn C."/>
        </authorList>
    </citation>
    <scope>NUCLEOTIDE SEQUENCE [LARGE SCALE GENOMIC DNA]</scope>
    <source>
        <strain evidence="2 3">OH5050</strain>
    </source>
</reference>
<feature type="transmembrane region" description="Helical" evidence="1">
    <location>
        <begin position="175"/>
        <end position="201"/>
    </location>
</feature>
<dbReference type="Proteomes" id="UP000271272">
    <property type="component" value="Unassembled WGS sequence"/>
</dbReference>
<evidence type="ECO:0000313" key="3">
    <source>
        <dbReference type="Proteomes" id="UP000271272"/>
    </source>
</evidence>
<feature type="transmembrane region" description="Helical" evidence="1">
    <location>
        <begin position="144"/>
        <end position="169"/>
    </location>
</feature>